<organism evidence="2 3">
    <name type="scientific">Ridgeia piscesae</name>
    <name type="common">Tubeworm</name>
    <dbReference type="NCBI Taxonomy" id="27915"/>
    <lineage>
        <taxon>Eukaryota</taxon>
        <taxon>Metazoa</taxon>
        <taxon>Spiralia</taxon>
        <taxon>Lophotrochozoa</taxon>
        <taxon>Annelida</taxon>
        <taxon>Polychaeta</taxon>
        <taxon>Sedentaria</taxon>
        <taxon>Canalipalpata</taxon>
        <taxon>Sabellida</taxon>
        <taxon>Siboglinidae</taxon>
        <taxon>Ridgeia</taxon>
    </lineage>
</organism>
<sequence length="526" mass="59187">MRGAPITPTEPGTQLFTDASNIGWGAHWNALTVSGVWTTTEKTLHINVLVLEAIHRAMLHWLRKLMGPTVLVASDNSTVVSYINKQGGTWSIQLCRRTKKLLLMGQVLEKAQRDQCELILIAPHWPQAIWFPLLLGMLIQSPLRIPNIPRLLSQPRSVQSPATRVESNWDALCSRGFSIDVASCVSRPQRESTLAIYESKWRIFTAWCNIQHINPLSATERVVSDFLLHFHTEKHLAISTIAGYQMAIASTLRATSGAEVGRNPALKSLLRNIEMEQGQHQRHFPEWNLALVLSALTKPSFEPLDQSSDQLLTWKTVFLIALASGKRRGEIHAFEHARLQRTTGWTQVTLRVGLSFISKTQVLGKGPKCVLSCTILALDRHLSNGMAEDRLLCPIRALRFHLERSMPWREHNRLPFVSFKPGHRGDIVSSTISGWIRKTILECYAHSHTPILESHKVNAHQVRSMAASLAFHRQASMEQILRADTWCCHNTLTDFYLKDLSLYSASLIQLGPVVAAESILHPTGYH</sequence>
<evidence type="ECO:0000313" key="3">
    <source>
        <dbReference type="Proteomes" id="UP001209878"/>
    </source>
</evidence>
<dbReference type="EMBL" id="JAODUO010000936">
    <property type="protein sequence ID" value="KAK2172718.1"/>
    <property type="molecule type" value="Genomic_DNA"/>
</dbReference>
<dbReference type="CDD" id="cd09275">
    <property type="entry name" value="RNase_HI_RT_DIRS1"/>
    <property type="match status" value="1"/>
</dbReference>
<comment type="caution">
    <text evidence="2">The sequence shown here is derived from an EMBL/GenBank/DDBJ whole genome shotgun (WGS) entry which is preliminary data.</text>
</comment>
<dbReference type="SUPFAM" id="SSF56672">
    <property type="entry name" value="DNA/RNA polymerases"/>
    <property type="match status" value="1"/>
</dbReference>
<reference evidence="2" key="1">
    <citation type="journal article" date="2023" name="Mol. Biol. Evol.">
        <title>Third-Generation Sequencing Reveals the Adaptive Role of the Epigenome in Three Deep-Sea Polychaetes.</title>
        <authorList>
            <person name="Perez M."/>
            <person name="Aroh O."/>
            <person name="Sun Y."/>
            <person name="Lan Y."/>
            <person name="Juniper S.K."/>
            <person name="Young C.R."/>
            <person name="Angers B."/>
            <person name="Qian P.Y."/>
        </authorList>
    </citation>
    <scope>NUCLEOTIDE SEQUENCE</scope>
    <source>
        <strain evidence="2">R07B-5</strain>
    </source>
</reference>
<dbReference type="GO" id="GO:0003677">
    <property type="term" value="F:DNA binding"/>
    <property type="evidence" value="ECO:0007669"/>
    <property type="project" value="UniProtKB-KW"/>
</dbReference>
<keyword evidence="3" id="KW-1185">Reference proteome</keyword>
<dbReference type="InterPro" id="IPR013762">
    <property type="entry name" value="Integrase-like_cat_sf"/>
</dbReference>
<dbReference type="InterPro" id="IPR010998">
    <property type="entry name" value="Integrase_recombinase_N"/>
</dbReference>
<dbReference type="SUPFAM" id="SSF47823">
    <property type="entry name" value="lambda integrase-like, N-terminal domain"/>
    <property type="match status" value="1"/>
</dbReference>
<dbReference type="PANTHER" id="PTHR35617:SF3">
    <property type="entry name" value="CORE-BINDING (CB) DOMAIN-CONTAINING PROTEIN"/>
    <property type="match status" value="1"/>
</dbReference>
<keyword evidence="1" id="KW-0238">DNA-binding</keyword>
<accession>A0AAD9NL96</accession>
<evidence type="ECO:0000256" key="1">
    <source>
        <dbReference type="ARBA" id="ARBA00023125"/>
    </source>
</evidence>
<dbReference type="GO" id="GO:0006310">
    <property type="term" value="P:DNA recombination"/>
    <property type="evidence" value="ECO:0007669"/>
    <property type="project" value="InterPro"/>
</dbReference>
<proteinExistence type="predicted"/>
<dbReference type="AlphaFoldDB" id="A0AAD9NL96"/>
<gene>
    <name evidence="2" type="ORF">NP493_937g00049</name>
</gene>
<protein>
    <submittedName>
        <fullName evidence="2">Uncharacterized protein</fullName>
    </submittedName>
</protein>
<name>A0AAD9NL96_RIDPI</name>
<dbReference type="Gene3D" id="1.10.150.130">
    <property type="match status" value="1"/>
</dbReference>
<dbReference type="Proteomes" id="UP001209878">
    <property type="component" value="Unassembled WGS sequence"/>
</dbReference>
<dbReference type="PANTHER" id="PTHR35617">
    <property type="entry name" value="PHAGE_INTEGRASE DOMAIN-CONTAINING PROTEIN"/>
    <property type="match status" value="1"/>
</dbReference>
<dbReference type="Gene3D" id="1.10.443.10">
    <property type="entry name" value="Intergrase catalytic core"/>
    <property type="match status" value="1"/>
</dbReference>
<dbReference type="InterPro" id="IPR043502">
    <property type="entry name" value="DNA/RNA_pol_sf"/>
</dbReference>
<dbReference type="GO" id="GO:0015074">
    <property type="term" value="P:DNA integration"/>
    <property type="evidence" value="ECO:0007669"/>
    <property type="project" value="InterPro"/>
</dbReference>
<evidence type="ECO:0000313" key="2">
    <source>
        <dbReference type="EMBL" id="KAK2172718.1"/>
    </source>
</evidence>